<evidence type="ECO:0000313" key="2">
    <source>
        <dbReference type="EMBL" id="MFJ1267011.1"/>
    </source>
</evidence>
<feature type="chain" id="PRO_5045066070" description="Secreted protein" evidence="1">
    <location>
        <begin position="21"/>
        <end position="135"/>
    </location>
</feature>
<proteinExistence type="predicted"/>
<keyword evidence="1" id="KW-0732">Signal</keyword>
<evidence type="ECO:0000256" key="1">
    <source>
        <dbReference type="SAM" id="SignalP"/>
    </source>
</evidence>
<comment type="caution">
    <text evidence="2">The sequence shown here is derived from an EMBL/GenBank/DDBJ whole genome shotgun (WGS) entry which is preliminary data.</text>
</comment>
<dbReference type="EMBL" id="JBGORX010000001">
    <property type="protein sequence ID" value="MFJ1267011.1"/>
    <property type="molecule type" value="Genomic_DNA"/>
</dbReference>
<organism evidence="2 3">
    <name type="scientific">Legionella lytica</name>
    <dbReference type="NCBI Taxonomy" id="96232"/>
    <lineage>
        <taxon>Bacteria</taxon>
        <taxon>Pseudomonadati</taxon>
        <taxon>Pseudomonadota</taxon>
        <taxon>Gammaproteobacteria</taxon>
        <taxon>Legionellales</taxon>
        <taxon>Legionellaceae</taxon>
        <taxon>Legionella</taxon>
    </lineage>
</organism>
<keyword evidence="3" id="KW-1185">Reference proteome</keyword>
<accession>A0ABW8D569</accession>
<gene>
    <name evidence="2" type="ORF">ACD661_00410</name>
</gene>
<dbReference type="RefSeq" id="WP_400185494.1">
    <property type="nucleotide sequence ID" value="NZ_JBGORX010000001.1"/>
</dbReference>
<protein>
    <recommendedName>
        <fullName evidence="4">Secreted protein</fullName>
    </recommendedName>
</protein>
<dbReference type="Proteomes" id="UP001615550">
    <property type="component" value="Unassembled WGS sequence"/>
</dbReference>
<sequence>MKLKSLLFVICLGFFSNLFAVTAHVHPKADAADKKSIAKATMFPGYCQIEIINDSFTDVYVYGTFDDGSTIDFSIYRYEAPHYINLFYYFYCHSGMYLTIQSPYGVVYSGWTNVDSTIHVVPFLKNGVKAEISRR</sequence>
<reference evidence="2 3" key="1">
    <citation type="submission" date="2024-08" db="EMBL/GenBank/DDBJ databases">
        <title>Draft Genome Sequence of Legionella lytica strain DSB2004, Isolated From a Fire Sprinkler System.</title>
        <authorList>
            <person name="Everhart A.D."/>
            <person name="Kidane D.T."/>
            <person name="Farone A.L."/>
            <person name="Farone M.B."/>
        </authorList>
    </citation>
    <scope>NUCLEOTIDE SEQUENCE [LARGE SCALE GENOMIC DNA]</scope>
    <source>
        <strain evidence="2 3">DSB2004</strain>
    </source>
</reference>
<evidence type="ECO:0008006" key="4">
    <source>
        <dbReference type="Google" id="ProtNLM"/>
    </source>
</evidence>
<feature type="signal peptide" evidence="1">
    <location>
        <begin position="1"/>
        <end position="20"/>
    </location>
</feature>
<evidence type="ECO:0000313" key="3">
    <source>
        <dbReference type="Proteomes" id="UP001615550"/>
    </source>
</evidence>
<name>A0ABW8D569_9GAMM</name>